<protein>
    <submittedName>
        <fullName evidence="2">Uncharacterized protein</fullName>
    </submittedName>
</protein>
<organism evidence="2 3">
    <name type="scientific">Daphnia magna</name>
    <dbReference type="NCBI Taxonomy" id="35525"/>
    <lineage>
        <taxon>Eukaryota</taxon>
        <taxon>Metazoa</taxon>
        <taxon>Ecdysozoa</taxon>
        <taxon>Arthropoda</taxon>
        <taxon>Crustacea</taxon>
        <taxon>Branchiopoda</taxon>
        <taxon>Diplostraca</taxon>
        <taxon>Cladocera</taxon>
        <taxon>Anomopoda</taxon>
        <taxon>Daphniidae</taxon>
        <taxon>Daphnia</taxon>
    </lineage>
</organism>
<sequence>MGGIPKWPTGTCLDIDEFPSPTGFPERHIQEPEEASKERGRQGKERTKQKKNRKTQLKPEYNKYLV</sequence>
<evidence type="ECO:0000313" key="2">
    <source>
        <dbReference type="EMBL" id="KZS06673.1"/>
    </source>
</evidence>
<keyword evidence="3" id="KW-1185">Reference proteome</keyword>
<proteinExistence type="predicted"/>
<accession>A0A164PB86</accession>
<feature type="region of interest" description="Disordered" evidence="1">
    <location>
        <begin position="1"/>
        <end position="66"/>
    </location>
</feature>
<dbReference type="Proteomes" id="UP000076858">
    <property type="component" value="Unassembled WGS sequence"/>
</dbReference>
<gene>
    <name evidence="2" type="ORF">APZ42_029810</name>
</gene>
<dbReference type="AlphaFoldDB" id="A0A164PB86"/>
<feature type="compositionally biased region" description="Basic and acidic residues" evidence="1">
    <location>
        <begin position="25"/>
        <end position="46"/>
    </location>
</feature>
<feature type="compositionally biased region" description="Basic residues" evidence="1">
    <location>
        <begin position="47"/>
        <end position="56"/>
    </location>
</feature>
<dbReference type="EMBL" id="LRGB01002648">
    <property type="protein sequence ID" value="KZS06673.1"/>
    <property type="molecule type" value="Genomic_DNA"/>
</dbReference>
<evidence type="ECO:0000256" key="1">
    <source>
        <dbReference type="SAM" id="MobiDB-lite"/>
    </source>
</evidence>
<evidence type="ECO:0000313" key="3">
    <source>
        <dbReference type="Proteomes" id="UP000076858"/>
    </source>
</evidence>
<name>A0A164PB86_9CRUS</name>
<reference evidence="2 3" key="1">
    <citation type="submission" date="2016-03" db="EMBL/GenBank/DDBJ databases">
        <title>EvidentialGene: Evidence-directed Construction of Genes on Genomes.</title>
        <authorList>
            <person name="Gilbert D.G."/>
            <person name="Choi J.-H."/>
            <person name="Mockaitis K."/>
            <person name="Colbourne J."/>
            <person name="Pfrender M."/>
        </authorList>
    </citation>
    <scope>NUCLEOTIDE SEQUENCE [LARGE SCALE GENOMIC DNA]</scope>
    <source>
        <strain evidence="2 3">Xinb3</strain>
        <tissue evidence="2">Complete organism</tissue>
    </source>
</reference>
<comment type="caution">
    <text evidence="2">The sequence shown here is derived from an EMBL/GenBank/DDBJ whole genome shotgun (WGS) entry which is preliminary data.</text>
</comment>